<dbReference type="Pfam" id="PF00031">
    <property type="entry name" value="Cystatin"/>
    <property type="match status" value="1"/>
</dbReference>
<comment type="similarity">
    <text evidence="1">Belongs to the cystatin family.</text>
</comment>
<dbReference type="Proteomes" id="UP000265020">
    <property type="component" value="Unassembled WGS sequence"/>
</dbReference>
<dbReference type="Ensembl" id="ENSCVAT00000009089.1">
    <property type="protein sequence ID" value="ENSCVAP00000003999.1"/>
    <property type="gene ID" value="ENSCVAG00000005266.1"/>
</dbReference>
<evidence type="ECO:0000259" key="2">
    <source>
        <dbReference type="SMART" id="SM00043"/>
    </source>
</evidence>
<dbReference type="SUPFAM" id="SSF54403">
    <property type="entry name" value="Cystatin/monellin"/>
    <property type="match status" value="1"/>
</dbReference>
<evidence type="ECO:0000256" key="1">
    <source>
        <dbReference type="ARBA" id="ARBA00009403"/>
    </source>
</evidence>
<reference evidence="3" key="2">
    <citation type="submission" date="2025-09" db="UniProtKB">
        <authorList>
            <consortium name="Ensembl"/>
        </authorList>
    </citation>
    <scope>IDENTIFICATION</scope>
</reference>
<evidence type="ECO:0000313" key="3">
    <source>
        <dbReference type="Ensembl" id="ENSCVAP00000003999.1"/>
    </source>
</evidence>
<keyword evidence="4" id="KW-1185">Reference proteome</keyword>
<dbReference type="GO" id="GO:0005615">
    <property type="term" value="C:extracellular space"/>
    <property type="evidence" value="ECO:0007669"/>
    <property type="project" value="TreeGrafter"/>
</dbReference>
<dbReference type="GO" id="GO:0031982">
    <property type="term" value="C:vesicle"/>
    <property type="evidence" value="ECO:0007669"/>
    <property type="project" value="TreeGrafter"/>
</dbReference>
<dbReference type="GO" id="GO:0005737">
    <property type="term" value="C:cytoplasm"/>
    <property type="evidence" value="ECO:0007669"/>
    <property type="project" value="TreeGrafter"/>
</dbReference>
<name>A0A3Q2CFZ1_CYPVA</name>
<proteinExistence type="inferred from homology"/>
<dbReference type="GO" id="GO:0004869">
    <property type="term" value="F:cysteine-type endopeptidase inhibitor activity"/>
    <property type="evidence" value="ECO:0007669"/>
    <property type="project" value="InterPro"/>
</dbReference>
<sequence length="196" mass="22264">MLTHTHSLQYTEALSLLICSGICPYFNSRQTTSTRTSQFLANFLTDKLLEKMSLPLSVLICLSVFQLCVGDLPLEEVISTKKVPLLGGWSDIKPEAEDVQKATRHAVEMFNTHSKTKRMFKLVSVSNAKTQVTNMINFKIDAILGKTQCLKSENHDLESCKVTKTQLKCHFRVTFNLRNSKYELQNKKCSKVMKKV</sequence>
<dbReference type="Gene3D" id="3.10.450.10">
    <property type="match status" value="1"/>
</dbReference>
<dbReference type="PANTHER" id="PTHR46186">
    <property type="entry name" value="CYSTATIN"/>
    <property type="match status" value="1"/>
</dbReference>
<dbReference type="GeneTree" id="ENSGT00390000009872"/>
<dbReference type="CDD" id="cd00042">
    <property type="entry name" value="CY"/>
    <property type="match status" value="1"/>
</dbReference>
<dbReference type="STRING" id="28743.ENSCVAP00000003999"/>
<dbReference type="OMA" id="TCKFEVT"/>
<accession>A0A3Q2CFZ1</accession>
<reference evidence="3" key="1">
    <citation type="submission" date="2025-08" db="UniProtKB">
        <authorList>
            <consortium name="Ensembl"/>
        </authorList>
    </citation>
    <scope>IDENTIFICATION</scope>
</reference>
<dbReference type="AlphaFoldDB" id="A0A3Q2CFZ1"/>
<dbReference type="InterPro" id="IPR046350">
    <property type="entry name" value="Cystatin_sf"/>
</dbReference>
<evidence type="ECO:0000313" key="4">
    <source>
        <dbReference type="Proteomes" id="UP000265020"/>
    </source>
</evidence>
<organism evidence="3 4">
    <name type="scientific">Cyprinodon variegatus</name>
    <name type="common">Sheepshead minnow</name>
    <dbReference type="NCBI Taxonomy" id="28743"/>
    <lineage>
        <taxon>Eukaryota</taxon>
        <taxon>Metazoa</taxon>
        <taxon>Chordata</taxon>
        <taxon>Craniata</taxon>
        <taxon>Vertebrata</taxon>
        <taxon>Euteleostomi</taxon>
        <taxon>Actinopterygii</taxon>
        <taxon>Neopterygii</taxon>
        <taxon>Teleostei</taxon>
        <taxon>Neoteleostei</taxon>
        <taxon>Acanthomorphata</taxon>
        <taxon>Ovalentaria</taxon>
        <taxon>Atherinomorphae</taxon>
        <taxon>Cyprinodontiformes</taxon>
        <taxon>Cyprinodontidae</taxon>
        <taxon>Cyprinodon</taxon>
    </lineage>
</organism>
<dbReference type="PANTHER" id="PTHR46186:SF13">
    <property type="entry name" value="SI:BUSM1-57F23.1"/>
    <property type="match status" value="1"/>
</dbReference>
<dbReference type="InterPro" id="IPR000010">
    <property type="entry name" value="Cystatin_dom"/>
</dbReference>
<feature type="domain" description="Cystatin" evidence="2">
    <location>
        <begin position="84"/>
        <end position="190"/>
    </location>
</feature>
<protein>
    <submittedName>
        <fullName evidence="3">Si:busm1-57f23.1</fullName>
    </submittedName>
</protein>
<dbReference type="SMART" id="SM00043">
    <property type="entry name" value="CY"/>
    <property type="match status" value="1"/>
</dbReference>